<proteinExistence type="predicted"/>
<keyword evidence="2" id="KW-1185">Reference proteome</keyword>
<gene>
    <name evidence="1" type="ORF">SAMN04515666_101568</name>
</gene>
<sequence length="57" mass="5980">MSDGQQQWVAFDIPSVMDGDAFLRVGVSALRSGLATAISSALMAREAVAVLFVGPLR</sequence>
<dbReference type="EMBL" id="FOAN01000001">
    <property type="protein sequence ID" value="SEK45850.1"/>
    <property type="molecule type" value="Genomic_DNA"/>
</dbReference>
<name>A0A1H7H9Z0_9HYPH</name>
<dbReference type="Proteomes" id="UP000199664">
    <property type="component" value="Unassembled WGS sequence"/>
</dbReference>
<reference evidence="2" key="1">
    <citation type="submission" date="2016-10" db="EMBL/GenBank/DDBJ databases">
        <authorList>
            <person name="Varghese N."/>
            <person name="Submissions S."/>
        </authorList>
    </citation>
    <scope>NUCLEOTIDE SEQUENCE [LARGE SCALE GENOMIC DNA]</scope>
    <source>
        <strain evidence="2">LMG 26383,CCUG 61248,R- 45681</strain>
    </source>
</reference>
<evidence type="ECO:0000313" key="1">
    <source>
        <dbReference type="EMBL" id="SEK45850.1"/>
    </source>
</evidence>
<organism evidence="1 2">
    <name type="scientific">Bosea lupini</name>
    <dbReference type="NCBI Taxonomy" id="1036779"/>
    <lineage>
        <taxon>Bacteria</taxon>
        <taxon>Pseudomonadati</taxon>
        <taxon>Pseudomonadota</taxon>
        <taxon>Alphaproteobacteria</taxon>
        <taxon>Hyphomicrobiales</taxon>
        <taxon>Boseaceae</taxon>
        <taxon>Bosea</taxon>
    </lineage>
</organism>
<accession>A0A1H7H9Z0</accession>
<dbReference type="RefSeq" id="WP_167561504.1">
    <property type="nucleotide sequence ID" value="NZ_FOAN01000001.1"/>
</dbReference>
<dbReference type="AlphaFoldDB" id="A0A1H7H9Z0"/>
<protein>
    <submittedName>
        <fullName evidence="1">Uncharacterized protein</fullName>
    </submittedName>
</protein>
<evidence type="ECO:0000313" key="2">
    <source>
        <dbReference type="Proteomes" id="UP000199664"/>
    </source>
</evidence>